<evidence type="ECO:0000313" key="2">
    <source>
        <dbReference type="Proteomes" id="UP001371456"/>
    </source>
</evidence>
<dbReference type="Proteomes" id="UP001371456">
    <property type="component" value="Unassembled WGS sequence"/>
</dbReference>
<name>A0AAN8TZG8_SOLBU</name>
<proteinExistence type="predicted"/>
<reference evidence="1 2" key="1">
    <citation type="submission" date="2024-02" db="EMBL/GenBank/DDBJ databases">
        <title>de novo genome assembly of Solanum bulbocastanum strain 11H21.</title>
        <authorList>
            <person name="Hosaka A.J."/>
        </authorList>
    </citation>
    <scope>NUCLEOTIDE SEQUENCE [LARGE SCALE GENOMIC DNA]</scope>
    <source>
        <tissue evidence="1">Young leaves</tissue>
    </source>
</reference>
<comment type="caution">
    <text evidence="1">The sequence shown here is derived from an EMBL/GenBank/DDBJ whole genome shotgun (WGS) entry which is preliminary data.</text>
</comment>
<gene>
    <name evidence="1" type="ORF">RDI58_005585</name>
</gene>
<sequence length="112" mass="12766">MIYFDLDYKISPPSPSFSYSISSNFLTFDIFLIKCVNCFHFRLKDCFCEGKMGDRLRSTSMEDLPVHLILEIVMSGRLAVIDLISLELTSRTFRGTHAQEELLDVTAIGSVF</sequence>
<dbReference type="AlphaFoldDB" id="A0AAN8TZG8"/>
<organism evidence="1 2">
    <name type="scientific">Solanum bulbocastanum</name>
    <name type="common">Wild potato</name>
    <dbReference type="NCBI Taxonomy" id="147425"/>
    <lineage>
        <taxon>Eukaryota</taxon>
        <taxon>Viridiplantae</taxon>
        <taxon>Streptophyta</taxon>
        <taxon>Embryophyta</taxon>
        <taxon>Tracheophyta</taxon>
        <taxon>Spermatophyta</taxon>
        <taxon>Magnoliopsida</taxon>
        <taxon>eudicotyledons</taxon>
        <taxon>Gunneridae</taxon>
        <taxon>Pentapetalae</taxon>
        <taxon>asterids</taxon>
        <taxon>lamiids</taxon>
        <taxon>Solanales</taxon>
        <taxon>Solanaceae</taxon>
        <taxon>Solanoideae</taxon>
        <taxon>Solaneae</taxon>
        <taxon>Solanum</taxon>
    </lineage>
</organism>
<evidence type="ECO:0000313" key="1">
    <source>
        <dbReference type="EMBL" id="KAK6797883.1"/>
    </source>
</evidence>
<keyword evidence="2" id="KW-1185">Reference proteome</keyword>
<protein>
    <submittedName>
        <fullName evidence="1">Uncharacterized protein</fullName>
    </submittedName>
</protein>
<dbReference type="EMBL" id="JBANQN010000002">
    <property type="protein sequence ID" value="KAK6797883.1"/>
    <property type="molecule type" value="Genomic_DNA"/>
</dbReference>
<accession>A0AAN8TZG8</accession>